<dbReference type="STRING" id="61647.LG71_26040"/>
<name>A0A0J5L9K3_PLUGE</name>
<protein>
    <submittedName>
        <fullName evidence="1">Uncharacterized protein</fullName>
    </submittedName>
</protein>
<accession>A0A0J5L9K3</accession>
<organism evidence="1 2">
    <name type="scientific">Pluralibacter gergoviae</name>
    <name type="common">Enterobacter gergoviae</name>
    <dbReference type="NCBI Taxonomy" id="61647"/>
    <lineage>
        <taxon>Bacteria</taxon>
        <taxon>Pseudomonadati</taxon>
        <taxon>Pseudomonadota</taxon>
        <taxon>Gammaproteobacteria</taxon>
        <taxon>Enterobacterales</taxon>
        <taxon>Enterobacteriaceae</taxon>
        <taxon>Pluralibacter</taxon>
    </lineage>
</organism>
<evidence type="ECO:0000313" key="2">
    <source>
        <dbReference type="Proteomes" id="UP000036196"/>
    </source>
</evidence>
<dbReference type="PATRIC" id="fig|61647.15.peg.3780"/>
<dbReference type="AlphaFoldDB" id="A0A0J5L9K3"/>
<dbReference type="Proteomes" id="UP000036196">
    <property type="component" value="Unassembled WGS sequence"/>
</dbReference>
<comment type="caution">
    <text evidence="1">The sequence shown here is derived from an EMBL/GenBank/DDBJ whole genome shotgun (WGS) entry which is preliminary data.</text>
</comment>
<gene>
    <name evidence="1" type="ORF">ABW06_04690</name>
</gene>
<evidence type="ECO:0000313" key="1">
    <source>
        <dbReference type="EMBL" id="KMK15280.1"/>
    </source>
</evidence>
<sequence>MRENPEQVKTPLNEDSKKIAIFYKVNIKNIVKKQINVMSITLTFLRLMKDRPMSFLSTDCVTNLGIFCVKIGFSSHVKAVNGNSSGRFPQLSHFSVDNMV</sequence>
<keyword evidence="2" id="KW-1185">Reference proteome</keyword>
<reference evidence="1 2" key="1">
    <citation type="submission" date="2015-05" db="EMBL/GenBank/DDBJ databases">
        <title>Genome sequences of Pluralibacter gergoviae.</title>
        <authorList>
            <person name="Greninger A.L."/>
            <person name="Miller S."/>
        </authorList>
    </citation>
    <scope>NUCLEOTIDE SEQUENCE [LARGE SCALE GENOMIC DNA]</scope>
    <source>
        <strain evidence="1 2">JS81F13</strain>
    </source>
</reference>
<proteinExistence type="predicted"/>
<dbReference type="EMBL" id="LDZF01000004">
    <property type="protein sequence ID" value="KMK15280.1"/>
    <property type="molecule type" value="Genomic_DNA"/>
</dbReference>